<reference evidence="1 2" key="1">
    <citation type="submission" date="2022-12" db="EMBL/GenBank/DDBJ databases">
        <title>Chitinophagaceae gen. sp. nov., a new member of the family Chitinophagaceae, isolated from soil in a chemical factory.</title>
        <authorList>
            <person name="Ke Z."/>
        </authorList>
    </citation>
    <scope>NUCLEOTIDE SEQUENCE [LARGE SCALE GENOMIC DNA]</scope>
    <source>
        <strain evidence="1 2">LY-5</strain>
    </source>
</reference>
<proteinExistence type="predicted"/>
<name>A0ABT4UG26_9BACT</name>
<evidence type="ECO:0000313" key="2">
    <source>
        <dbReference type="Proteomes" id="UP001210231"/>
    </source>
</evidence>
<evidence type="ECO:0000313" key="1">
    <source>
        <dbReference type="EMBL" id="MDA3613787.1"/>
    </source>
</evidence>
<dbReference type="EMBL" id="JAQGEF010000003">
    <property type="protein sequence ID" value="MDA3613787.1"/>
    <property type="molecule type" value="Genomic_DNA"/>
</dbReference>
<keyword evidence="2" id="KW-1185">Reference proteome</keyword>
<dbReference type="RefSeq" id="WP_407030117.1">
    <property type="nucleotide sequence ID" value="NZ_JAQGEF010000003.1"/>
</dbReference>
<sequence length="298" mass="33489">MGIFDFFKKKDKNINAEKNENLQVSSQTNEARIQASLGEISVEVVSDNKGSHGDNFGGLLGFSYLNSDKGNRFINEMIALASIEDPILKNPVVKIHEAGFDNSDSVRIRTIAKNGNISNGAILSAYPYIKTNYILPFETKRIIEWSHIGNMEAEIQGGGRNTFGLSFFATDYAINKSKYKAEKNLNIRISAIGLVLDKNDLTEINGTAVSPEFSTYMPSKDISRPTYFDFIGVLNNYTECKINDENYGYMINVKLINQEDDPDFFTVDMFVNKENMRFDNLKQGMKVAGLFWLQGEIA</sequence>
<dbReference type="Proteomes" id="UP001210231">
    <property type="component" value="Unassembled WGS sequence"/>
</dbReference>
<gene>
    <name evidence="1" type="ORF">O3P16_03125</name>
</gene>
<protein>
    <submittedName>
        <fullName evidence="1">Uncharacterized protein</fullName>
    </submittedName>
</protein>
<comment type="caution">
    <text evidence="1">The sequence shown here is derived from an EMBL/GenBank/DDBJ whole genome shotgun (WGS) entry which is preliminary data.</text>
</comment>
<organism evidence="1 2">
    <name type="scientific">Polluticaenibacter yanchengensis</name>
    <dbReference type="NCBI Taxonomy" id="3014562"/>
    <lineage>
        <taxon>Bacteria</taxon>
        <taxon>Pseudomonadati</taxon>
        <taxon>Bacteroidota</taxon>
        <taxon>Chitinophagia</taxon>
        <taxon>Chitinophagales</taxon>
        <taxon>Chitinophagaceae</taxon>
        <taxon>Polluticaenibacter</taxon>
    </lineage>
</organism>
<accession>A0ABT4UG26</accession>